<dbReference type="Pfam" id="PF14223">
    <property type="entry name" value="Retrotran_gag_2"/>
    <property type="match status" value="1"/>
</dbReference>
<gene>
    <name evidence="4" type="ORF">FSB_LOCUS47770</name>
</gene>
<sequence length="1121" mass="125693">MYAGGIFNLLELVILEGIRMTCQLLGVVLEERSPEELQHHATLRSSVVEVLLEISRFCDIYLIERILDDESGERILLALENTGLFKSGGLMKDKVLFCSTDNGRLSFVRQLEPDLHVDTNPDILSQLALNGSNYALWSQVVDKLGYINGDSPQPPETDPSFRRWRTENAIVKGWLINSMDSSLIANFIRFPTAKQVWDSAATTYFDGTDTSQVYDLRRRVTRTKQAGGSIEKYYNDLQGLWREIDFRRPNLMECAVEQAYAHVRREDVRQMVMTSGGDTAPGVAPSDGMKCTHCGNAKHTRETCFKLHGYPDWWHDLQAWKKHKAPVIDDSTGRAAMVTGEPPLSLTSQVESSHNPGNCSNALHSSTHNDDDNWILDSGATDHMTFDSNDFSHATLLRRSHVANANGVTYPVTGAGTVTLSPSLSLSHTLLVPSLSNKLMSVSQVTTDLNCVILRSDNGGEYVNQPFQAYFQSHGLFHETSCSQTPQQNGIAERKNRHILETARALLIGAHVPSRYWDDAVTMAVHLLNRMPTKVLTFQTPLKVLSNHVPLPTVLMIPPRIFGCVAFVHLHKNQRTKLDPCVVRCLFLGEELDVEDNPAHMNDGNYMIEPDVQTSRAEPVSSANAESEDESPHSSVPDPDDPPSENIPEVSSPTTPLHTNAMDTSTGYVLPFRHNRGKPPNRYSPDIEERRSKYLIANYVSTQRLSEPLKAFAHTLSLCNIPSSVEEALSDPKWAQAIKEELEALQKNKTWALVVLPEGKKTVGCKWIFSIKYKADGSIDRYKARLVAKGVLLSLAANLDWPLHQLDVKNAFLHGDLEEEVYMDIPPGYTASSKAKIAWDDAEEISRLQEQLSTEFEMKNLGGLKYFLGIEVARSRQGIFLSQRKYVLDLLSEVGLLECKPTDTPIVPNHKLGEYTDQVLADKERYQRLVGKLIYLSHTRPDIAYASSPGKGLMFSKNNHLNVDGYTDADWAGNISDRKSTSGYFTFVGGNLVTWRSKKQKVVALSSAEAEFRGMAKGLCELLWLRRLLTEIGFAPSSEMNLFCDNKAAIDISHNPVQHDRTKHVEVDRHFIKHNLEEKIIRFPFVKSEDQLADILTKAMSTRNFYNSLDKLGIRDIYAPT</sequence>
<dbReference type="PANTHER" id="PTHR11439">
    <property type="entry name" value="GAG-POL-RELATED RETROTRANSPOSON"/>
    <property type="match status" value="1"/>
</dbReference>
<organism evidence="4">
    <name type="scientific">Fagus sylvatica</name>
    <name type="common">Beechnut</name>
    <dbReference type="NCBI Taxonomy" id="28930"/>
    <lineage>
        <taxon>Eukaryota</taxon>
        <taxon>Viridiplantae</taxon>
        <taxon>Streptophyta</taxon>
        <taxon>Embryophyta</taxon>
        <taxon>Tracheophyta</taxon>
        <taxon>Spermatophyta</taxon>
        <taxon>Magnoliopsida</taxon>
        <taxon>eudicotyledons</taxon>
        <taxon>Gunneridae</taxon>
        <taxon>Pentapetalae</taxon>
        <taxon>rosids</taxon>
        <taxon>fabids</taxon>
        <taxon>Fagales</taxon>
        <taxon>Fagaceae</taxon>
        <taxon>Fagus</taxon>
    </lineage>
</organism>
<dbReference type="PANTHER" id="PTHR11439:SF467">
    <property type="entry name" value="INTEGRASE CATALYTIC DOMAIN-CONTAINING PROTEIN"/>
    <property type="match status" value="1"/>
</dbReference>
<name>A0A2N9I644_FAGSY</name>
<evidence type="ECO:0000256" key="2">
    <source>
        <dbReference type="SAM" id="MobiDB-lite"/>
    </source>
</evidence>
<accession>A0A2N9I644</accession>
<dbReference type="InterPro" id="IPR036397">
    <property type="entry name" value="RNaseH_sf"/>
</dbReference>
<dbReference type="Gene3D" id="3.30.420.10">
    <property type="entry name" value="Ribonuclease H-like superfamily/Ribonuclease H"/>
    <property type="match status" value="1"/>
</dbReference>
<dbReference type="GO" id="GO:0004190">
    <property type="term" value="F:aspartic-type endopeptidase activity"/>
    <property type="evidence" value="ECO:0007669"/>
    <property type="project" value="UniProtKB-KW"/>
</dbReference>
<keyword evidence="1" id="KW-0378">Hydrolase</keyword>
<dbReference type="InterPro" id="IPR043502">
    <property type="entry name" value="DNA/RNA_pol_sf"/>
</dbReference>
<keyword evidence="1" id="KW-0064">Aspartyl protease</keyword>
<dbReference type="AlphaFoldDB" id="A0A2N9I644"/>
<dbReference type="Pfam" id="PF22936">
    <property type="entry name" value="Pol_BBD"/>
    <property type="match status" value="1"/>
</dbReference>
<feature type="region of interest" description="Disordered" evidence="2">
    <location>
        <begin position="614"/>
        <end position="663"/>
    </location>
</feature>
<reference evidence="4" key="1">
    <citation type="submission" date="2018-02" db="EMBL/GenBank/DDBJ databases">
        <authorList>
            <person name="Cohen D.B."/>
            <person name="Kent A.D."/>
        </authorList>
    </citation>
    <scope>NUCLEOTIDE SEQUENCE</scope>
</reference>
<proteinExistence type="predicted"/>
<dbReference type="InterPro" id="IPR012337">
    <property type="entry name" value="RNaseH-like_sf"/>
</dbReference>
<dbReference type="Pfam" id="PF07727">
    <property type="entry name" value="RVT_2"/>
    <property type="match status" value="2"/>
</dbReference>
<dbReference type="SUPFAM" id="SSF56672">
    <property type="entry name" value="DNA/RNA polymerases"/>
    <property type="match status" value="1"/>
</dbReference>
<feature type="domain" description="Integrase catalytic" evidence="3">
    <location>
        <begin position="352"/>
        <end position="549"/>
    </location>
</feature>
<dbReference type="GO" id="GO:0015074">
    <property type="term" value="P:DNA integration"/>
    <property type="evidence" value="ECO:0007669"/>
    <property type="project" value="InterPro"/>
</dbReference>
<dbReference type="EMBL" id="OIVN01004902">
    <property type="protein sequence ID" value="SPD19888.1"/>
    <property type="molecule type" value="Genomic_DNA"/>
</dbReference>
<protein>
    <recommendedName>
        <fullName evidence="3">Integrase catalytic domain-containing protein</fullName>
    </recommendedName>
</protein>
<feature type="compositionally biased region" description="Polar residues" evidence="2">
    <location>
        <begin position="614"/>
        <end position="625"/>
    </location>
</feature>
<evidence type="ECO:0000259" key="3">
    <source>
        <dbReference type="PROSITE" id="PS50994"/>
    </source>
</evidence>
<feature type="compositionally biased region" description="Polar residues" evidence="2">
    <location>
        <begin position="649"/>
        <end position="663"/>
    </location>
</feature>
<dbReference type="SUPFAM" id="SSF53098">
    <property type="entry name" value="Ribonuclease H-like"/>
    <property type="match status" value="1"/>
</dbReference>
<dbReference type="InterPro" id="IPR013103">
    <property type="entry name" value="RVT_2"/>
</dbReference>
<dbReference type="InterPro" id="IPR001584">
    <property type="entry name" value="Integrase_cat-core"/>
</dbReference>
<dbReference type="GO" id="GO:0003676">
    <property type="term" value="F:nucleic acid binding"/>
    <property type="evidence" value="ECO:0007669"/>
    <property type="project" value="InterPro"/>
</dbReference>
<dbReference type="Pfam" id="PF22978">
    <property type="entry name" value="HAD_Pex22"/>
    <property type="match status" value="1"/>
</dbReference>
<evidence type="ECO:0000313" key="4">
    <source>
        <dbReference type="EMBL" id="SPD19888.1"/>
    </source>
</evidence>
<dbReference type="InterPro" id="IPR037485">
    <property type="entry name" value="PEX22"/>
</dbReference>
<dbReference type="GO" id="GO:0007031">
    <property type="term" value="P:peroxisome organization"/>
    <property type="evidence" value="ECO:0007669"/>
    <property type="project" value="InterPro"/>
</dbReference>
<keyword evidence="1" id="KW-0645">Protease</keyword>
<evidence type="ECO:0000256" key="1">
    <source>
        <dbReference type="ARBA" id="ARBA00022750"/>
    </source>
</evidence>
<dbReference type="PROSITE" id="PS50994">
    <property type="entry name" value="INTEGRASE"/>
    <property type="match status" value="1"/>
</dbReference>
<dbReference type="CDD" id="cd09272">
    <property type="entry name" value="RNase_HI_RT_Ty1"/>
    <property type="match status" value="1"/>
</dbReference>
<dbReference type="InterPro" id="IPR054722">
    <property type="entry name" value="PolX-like_BBD"/>
</dbReference>